<evidence type="ECO:0000313" key="2">
    <source>
        <dbReference type="EMBL" id="SQD03017.1"/>
    </source>
</evidence>
<dbReference type="InterPro" id="IPR004899">
    <property type="entry name" value="Pertactin_central"/>
</dbReference>
<dbReference type="Proteomes" id="UP000250991">
    <property type="component" value="Unassembled WGS sequence"/>
</dbReference>
<dbReference type="GO" id="GO:0019867">
    <property type="term" value="C:outer membrane"/>
    <property type="evidence" value="ECO:0007669"/>
    <property type="project" value="InterPro"/>
</dbReference>
<sequence>MVNVSVRGNDGILEVMKPQINYAPAMLVGKVVVSEGASFRTHGAVDTSKADVSLENSVWTIIADITTTNQNTLLNLANLAMSDANVIMMDEPVTRSSVTASAENFITLTTNTLSGNGNFYMRTDMANHQSDQLNVTGQATGDFKIFVTDTGASPAAGDSLTLVTTGGGDAAFTLGNAGGVVDIGTYEYTLLDNGNHSWSLAENRAQITPSTTDVLNMAAAQPLVFDAELDTVRERLGSVKGVNYDTAMWSSAINTRNNVTTDAGAGFEQTLTGLTLGIDSRFSREETAQFAACSLVTLILILVLIAAAKAMSIAIPWGLMPVGSIRTVPMLMEW</sequence>
<evidence type="ECO:0000313" key="3">
    <source>
        <dbReference type="Proteomes" id="UP000250991"/>
    </source>
</evidence>
<dbReference type="Pfam" id="PF03212">
    <property type="entry name" value="Pertactin"/>
    <property type="match status" value="1"/>
</dbReference>
<dbReference type="InterPro" id="IPR006315">
    <property type="entry name" value="OM_autotransptr_brl_dom"/>
</dbReference>
<dbReference type="InterPro" id="IPR036709">
    <property type="entry name" value="Autotransporte_beta_dom_sf"/>
</dbReference>
<dbReference type="SUPFAM" id="SSF103515">
    <property type="entry name" value="Autotransporter"/>
    <property type="match status" value="1"/>
</dbReference>
<gene>
    <name evidence="2" type="primary">brkA</name>
    <name evidence="2" type="ORF">NCTC8009_03493</name>
</gene>
<name>A0A2X3JV29_ECOLX</name>
<dbReference type="Gene3D" id="2.160.20.20">
    <property type="match status" value="1"/>
</dbReference>
<reference evidence="2 3" key="1">
    <citation type="submission" date="2018-06" db="EMBL/GenBank/DDBJ databases">
        <authorList>
            <consortium name="Pathogen Informatics"/>
            <person name="Doyle S."/>
        </authorList>
    </citation>
    <scope>NUCLEOTIDE SEQUENCE [LARGE SCALE GENOMIC DNA]</scope>
    <source>
        <strain evidence="2 3">NCTC8009</strain>
    </source>
</reference>
<organism evidence="2 3">
    <name type="scientific">Escherichia coli</name>
    <dbReference type="NCBI Taxonomy" id="562"/>
    <lineage>
        <taxon>Bacteria</taxon>
        <taxon>Pseudomonadati</taxon>
        <taxon>Pseudomonadota</taxon>
        <taxon>Gammaproteobacteria</taxon>
        <taxon>Enterobacterales</taxon>
        <taxon>Enterobacteriaceae</taxon>
        <taxon>Escherichia</taxon>
    </lineage>
</organism>
<dbReference type="Gene3D" id="2.40.128.130">
    <property type="entry name" value="Autotransporter beta-domain"/>
    <property type="match status" value="1"/>
</dbReference>
<dbReference type="InterPro" id="IPR012332">
    <property type="entry name" value="Autotransporter_pectin_lyase_C"/>
</dbReference>
<accession>A0A2X3JV29</accession>
<dbReference type="AlphaFoldDB" id="A0A2X3JV29"/>
<protein>
    <submittedName>
        <fullName evidence="2">Outer membrane autotransporter</fullName>
    </submittedName>
</protein>
<dbReference type="InterPro" id="IPR051551">
    <property type="entry name" value="Autotransporter_adhesion"/>
</dbReference>
<dbReference type="NCBIfam" id="TIGR01414">
    <property type="entry name" value="autotrans_barl"/>
    <property type="match status" value="1"/>
</dbReference>
<dbReference type="InterPro" id="IPR011050">
    <property type="entry name" value="Pectin_lyase_fold/virulence"/>
</dbReference>
<dbReference type="EMBL" id="UARW01000010">
    <property type="protein sequence ID" value="SQD03017.1"/>
    <property type="molecule type" value="Genomic_DNA"/>
</dbReference>
<feature type="domain" description="Pertactin central region" evidence="1">
    <location>
        <begin position="77"/>
        <end position="201"/>
    </location>
</feature>
<dbReference type="SUPFAM" id="SSF51126">
    <property type="entry name" value="Pectin lyase-like"/>
    <property type="match status" value="1"/>
</dbReference>
<proteinExistence type="predicted"/>
<dbReference type="CDD" id="cd01343">
    <property type="entry name" value="PL1_Passenger_AT"/>
    <property type="match status" value="1"/>
</dbReference>
<dbReference type="PANTHER" id="PTHR35037">
    <property type="entry name" value="C-TERMINAL REGION OF AIDA-LIKE PROTEIN"/>
    <property type="match status" value="1"/>
</dbReference>
<dbReference type="PANTHER" id="PTHR35037:SF7">
    <property type="entry name" value="AUTOTRANSPORTER"/>
    <property type="match status" value="1"/>
</dbReference>
<evidence type="ECO:0000259" key="1">
    <source>
        <dbReference type="Pfam" id="PF03212"/>
    </source>
</evidence>